<evidence type="ECO:0000256" key="3">
    <source>
        <dbReference type="ARBA" id="ARBA00022448"/>
    </source>
</evidence>
<keyword evidence="7 10" id="KW-1133">Transmembrane helix</keyword>
<dbReference type="PANTHER" id="PTHR22601">
    <property type="entry name" value="ISP4 LIKE PROTEIN"/>
    <property type="match status" value="1"/>
</dbReference>
<feature type="transmembrane region" description="Helical" evidence="10">
    <location>
        <begin position="254"/>
        <end position="273"/>
    </location>
</feature>
<evidence type="ECO:0000256" key="1">
    <source>
        <dbReference type="ARBA" id="ARBA00004141"/>
    </source>
</evidence>
<feature type="region of interest" description="Disordered" evidence="9">
    <location>
        <begin position="86"/>
        <end position="108"/>
    </location>
</feature>
<proteinExistence type="inferred from homology"/>
<feature type="transmembrane region" description="Helical" evidence="10">
    <location>
        <begin position="739"/>
        <end position="757"/>
    </location>
</feature>
<feature type="transmembrane region" description="Helical" evidence="10">
    <location>
        <begin position="208"/>
        <end position="226"/>
    </location>
</feature>
<evidence type="ECO:0000256" key="7">
    <source>
        <dbReference type="ARBA" id="ARBA00022989"/>
    </source>
</evidence>
<dbReference type="GO" id="GO:0035673">
    <property type="term" value="F:oligopeptide transmembrane transporter activity"/>
    <property type="evidence" value="ECO:0007669"/>
    <property type="project" value="InterPro"/>
</dbReference>
<comment type="similarity">
    <text evidence="2">Belongs to the oligopeptide OPT transporter family.</text>
</comment>
<evidence type="ECO:0000256" key="8">
    <source>
        <dbReference type="ARBA" id="ARBA00023136"/>
    </source>
</evidence>
<organism evidence="11 12">
    <name type="scientific">Aureobasidium pullulans</name>
    <name type="common">Black yeast</name>
    <name type="synonym">Pullularia pullulans</name>
    <dbReference type="NCBI Taxonomy" id="5580"/>
    <lineage>
        <taxon>Eukaryota</taxon>
        <taxon>Fungi</taxon>
        <taxon>Dikarya</taxon>
        <taxon>Ascomycota</taxon>
        <taxon>Pezizomycotina</taxon>
        <taxon>Dothideomycetes</taxon>
        <taxon>Dothideomycetidae</taxon>
        <taxon>Dothideales</taxon>
        <taxon>Saccotheciaceae</taxon>
        <taxon>Aureobasidium</taxon>
    </lineage>
</organism>
<feature type="transmembrane region" description="Helical" evidence="10">
    <location>
        <begin position="181"/>
        <end position="201"/>
    </location>
</feature>
<feature type="transmembrane region" description="Helical" evidence="10">
    <location>
        <begin position="498"/>
        <end position="525"/>
    </location>
</feature>
<name>A0A4S8ZMN9_AURPU</name>
<evidence type="ECO:0000256" key="5">
    <source>
        <dbReference type="ARBA" id="ARBA00022856"/>
    </source>
</evidence>
<feature type="transmembrane region" description="Helical" evidence="10">
    <location>
        <begin position="398"/>
        <end position="422"/>
    </location>
</feature>
<evidence type="ECO:0000313" key="11">
    <source>
        <dbReference type="EMBL" id="THW67370.1"/>
    </source>
</evidence>
<dbReference type="NCBIfam" id="TIGR00727">
    <property type="entry name" value="ISP4_OPT"/>
    <property type="match status" value="1"/>
</dbReference>
<keyword evidence="4 10" id="KW-0812">Transmembrane</keyword>
<dbReference type="InterPro" id="IPR004648">
    <property type="entry name" value="Oligpept_transpt"/>
</dbReference>
<comment type="subcellular location">
    <subcellularLocation>
        <location evidence="1">Membrane</location>
        <topology evidence="1">Multi-pass membrane protein</topology>
    </subcellularLocation>
</comment>
<dbReference type="GO" id="GO:0015031">
    <property type="term" value="P:protein transport"/>
    <property type="evidence" value="ECO:0007669"/>
    <property type="project" value="UniProtKB-KW"/>
</dbReference>
<gene>
    <name evidence="11" type="ORF">D6D20_00547</name>
</gene>
<feature type="transmembrane region" description="Helical" evidence="10">
    <location>
        <begin position="557"/>
        <end position="578"/>
    </location>
</feature>
<evidence type="ECO:0000256" key="4">
    <source>
        <dbReference type="ARBA" id="ARBA00022692"/>
    </source>
</evidence>
<keyword evidence="8 10" id="KW-0472">Membrane</keyword>
<feature type="transmembrane region" description="Helical" evidence="10">
    <location>
        <begin position="434"/>
        <end position="457"/>
    </location>
</feature>
<evidence type="ECO:0000256" key="2">
    <source>
        <dbReference type="ARBA" id="ARBA00008807"/>
    </source>
</evidence>
<feature type="transmembrane region" description="Helical" evidence="10">
    <location>
        <begin position="813"/>
        <end position="838"/>
    </location>
</feature>
<dbReference type="AlphaFoldDB" id="A0A4S8ZMN9"/>
<dbReference type="GO" id="GO:0016020">
    <property type="term" value="C:membrane"/>
    <property type="evidence" value="ECO:0007669"/>
    <property type="project" value="UniProtKB-SubCell"/>
</dbReference>
<dbReference type="Pfam" id="PF03169">
    <property type="entry name" value="OPT"/>
    <property type="match status" value="1"/>
</dbReference>
<feature type="transmembrane region" description="Helical" evidence="10">
    <location>
        <begin position="668"/>
        <end position="690"/>
    </location>
</feature>
<accession>A0A4S8ZMN9</accession>
<dbReference type="Proteomes" id="UP000310421">
    <property type="component" value="Unassembled WGS sequence"/>
</dbReference>
<keyword evidence="6" id="KW-0653">Protein transport</keyword>
<evidence type="ECO:0000313" key="12">
    <source>
        <dbReference type="Proteomes" id="UP000310421"/>
    </source>
</evidence>
<dbReference type="InterPro" id="IPR004813">
    <property type="entry name" value="OPT"/>
</dbReference>
<keyword evidence="3" id="KW-0813">Transport</keyword>
<evidence type="ECO:0000256" key="6">
    <source>
        <dbReference type="ARBA" id="ARBA00022927"/>
    </source>
</evidence>
<evidence type="ECO:0000256" key="9">
    <source>
        <dbReference type="SAM" id="MobiDB-lite"/>
    </source>
</evidence>
<evidence type="ECO:0000256" key="10">
    <source>
        <dbReference type="SAM" id="Phobius"/>
    </source>
</evidence>
<comment type="caution">
    <text evidence="11">The sequence shown here is derived from an EMBL/GenBank/DDBJ whole genome shotgun (WGS) entry which is preliminary data.</text>
</comment>
<dbReference type="NCBIfam" id="TIGR00728">
    <property type="entry name" value="OPT_sfam"/>
    <property type="match status" value="1"/>
</dbReference>
<feature type="transmembrane region" description="Helical" evidence="10">
    <location>
        <begin position="584"/>
        <end position="604"/>
    </location>
</feature>
<keyword evidence="5" id="KW-0571">Peptide transport</keyword>
<feature type="transmembrane region" description="Helical" evidence="10">
    <location>
        <begin position="356"/>
        <end position="378"/>
    </location>
</feature>
<feature type="transmembrane region" description="Helical" evidence="10">
    <location>
        <begin position="285"/>
        <end position="311"/>
    </location>
</feature>
<protein>
    <submittedName>
        <fullName evidence="11">Small oligopeptide transporter</fullName>
    </submittedName>
</protein>
<dbReference type="EMBL" id="QZAN01000003">
    <property type="protein sequence ID" value="THW67370.1"/>
    <property type="molecule type" value="Genomic_DNA"/>
</dbReference>
<reference evidence="11 12" key="1">
    <citation type="submission" date="2018-10" db="EMBL/GenBank/DDBJ databases">
        <title>Fifty Aureobasidium pullulans genomes reveal a recombining polyextremotolerant generalist.</title>
        <authorList>
            <person name="Gostincar C."/>
            <person name="Turk M."/>
            <person name="Zajc J."/>
            <person name="Gunde-Cimerman N."/>
        </authorList>
    </citation>
    <scope>NUCLEOTIDE SEQUENCE [LARGE SCALE GENOMIC DNA]</scope>
    <source>
        <strain evidence="11 12">EXF-10751</strain>
    </source>
</reference>
<sequence length="878" mass="98798">MKCQSIDLPIEVISPVAIYRTARCVATYFYHVYAYKYKLALEHQICYSSFSTSFLFSTLLDNMPGFLKKLGLGSTEVSEGVAVDEIHSSGNSSPRGEPNEKDIGVSSAHELSEEEAARRLKDALWDPNLESDDLAAVDEAVGHHDKDGENQLVGDLLENSPYPEVRAAVRNYDVDVPCNTIRMWVIGMIMTTIGSGLNMLFSLRSPSITITSYVAQLIVYPLGVAWHKVMPDRQHTTFGIKWNLNPGPFNFKEHAMIVIMANASFGTGVGYFTDILQAQRGFYKFNWGWGFGVLVALSTQCVGFGLAGLFSRWLVEPAAMIWPQDLVNCAFMYTLHDNSKTDPAKTNGWRISRYRYFFYVFMGSFLYYWFPGYIAQFLSVFAFPTWIAPNNITVNKVFGGYSGMALLPITFDWTQITGYVFSPLIPPWHAIGNTLIGLVLFYWITASAVHFSGTWYADYLPFSDSSSYDNTAGVYNVSRILTPEITLDLTKYKEYSPLFLSTTFALCYGLSFAAISAVVVHTILFHGKFIIDRWRRSRDEMRDIHQEMMDKYPKVPAWWFISLLVVCIGLSFATIYAYPTEMSWWALILAFIISFVWFVPIGLVQAITNVQLGLNVFTEFLIGYMQPGKPNAMMLFKTYGYITMTQGLAFTQDMKLGHYLKVPPRTMFLGQLIATIWSCIVQLAVFEWAFGGGITDLCALHQVNHFTCPGGRVFYNASVIWGVIGPARMFSGDSTYKNLQWFWLAGAAAPVIFYFAAKQWPKSPIRFLSAPLIFGGTGQIPPATPLNYLSWGVVGFIFNKWIRNRFRGWWMRFNYITSAALDSGLAISTILLVLTISLTNTDAPNWWGNVGVYNTMDYLGTAVAKVLPEGATFGPATW</sequence>